<keyword evidence="1" id="KW-0812">Transmembrane</keyword>
<keyword evidence="1" id="KW-0472">Membrane</keyword>
<protein>
    <submittedName>
        <fullName evidence="3">O-acetyltransferase OatA</fullName>
        <ecNumber evidence="3">2.3.1.-</ecNumber>
    </submittedName>
</protein>
<dbReference type="PANTHER" id="PTHR23028:SF53">
    <property type="entry name" value="ACYL_TRANSF_3 DOMAIN-CONTAINING PROTEIN"/>
    <property type="match status" value="1"/>
</dbReference>
<reference evidence="3 4" key="1">
    <citation type="submission" date="2018-12" db="EMBL/GenBank/DDBJ databases">
        <authorList>
            <consortium name="Pathogen Informatics"/>
        </authorList>
    </citation>
    <scope>NUCLEOTIDE SEQUENCE [LARGE SCALE GENOMIC DNA]</scope>
    <source>
        <strain evidence="3 4">NCTC10918</strain>
    </source>
</reference>
<evidence type="ECO:0000256" key="1">
    <source>
        <dbReference type="SAM" id="Phobius"/>
    </source>
</evidence>
<dbReference type="EC" id="2.3.1.-" evidence="3"/>
<feature type="domain" description="Acyltransferase 3" evidence="2">
    <location>
        <begin position="18"/>
        <end position="372"/>
    </location>
</feature>
<dbReference type="InterPro" id="IPR050879">
    <property type="entry name" value="Acyltransferase_3"/>
</dbReference>
<feature type="transmembrane region" description="Helical" evidence="1">
    <location>
        <begin position="21"/>
        <end position="43"/>
    </location>
</feature>
<gene>
    <name evidence="3" type="primary">oatA_3</name>
    <name evidence="3" type="ORF">NCTC10918_02238</name>
</gene>
<keyword evidence="3" id="KW-0808">Transferase</keyword>
<sequence length="391" mass="45100">MSIVIKNPQPIPPPLWNKLTFLRGICAFYVMISHAWYQVWPAAEPPLGYRKTPEGIILAVTGWLYNGHFAVVVFIVISGYSLGAATMSRKGTFRFFSFMKRRIRRIVPPYYWAMGFSLMFALIFSSHTGSQWDISIPVTLFSVIVHIVMLQDIFEPTSINYTHWSIAVEFQLYMLFPIFLYILLRYNRFFVTLFFSSVIIGIFIILDFNGVKDYTSYIGLILYFFFGVVSAVYVAHRGYSKLSFKVKTIFIFSTIAISCILFVGIIFNDFDKIDRNLFIFDFGVSAVACFLIILLACNSTKIVSANNLIFQTSYNIFLKIGHYSYSLYLVHAPILAVTWLFFNQYGYSELAMFIVTLIVGGMLSIILSYLFYLKFEYPYVGPRKIQKNSPR</sequence>
<feature type="transmembrane region" description="Helical" evidence="1">
    <location>
        <begin position="279"/>
        <end position="303"/>
    </location>
</feature>
<feature type="transmembrane region" description="Helical" evidence="1">
    <location>
        <begin position="166"/>
        <end position="184"/>
    </location>
</feature>
<keyword evidence="3" id="KW-0012">Acyltransferase</keyword>
<feature type="transmembrane region" description="Helical" evidence="1">
    <location>
        <begin position="109"/>
        <end position="128"/>
    </location>
</feature>
<feature type="transmembrane region" description="Helical" evidence="1">
    <location>
        <begin position="323"/>
        <end position="343"/>
    </location>
</feature>
<dbReference type="GO" id="GO:0016020">
    <property type="term" value="C:membrane"/>
    <property type="evidence" value="ECO:0007669"/>
    <property type="project" value="TreeGrafter"/>
</dbReference>
<dbReference type="Pfam" id="PF01757">
    <property type="entry name" value="Acyl_transf_3"/>
    <property type="match status" value="1"/>
</dbReference>
<accession>A0A3S4Y5I9</accession>
<dbReference type="GO" id="GO:0000271">
    <property type="term" value="P:polysaccharide biosynthetic process"/>
    <property type="evidence" value="ECO:0007669"/>
    <property type="project" value="TreeGrafter"/>
</dbReference>
<name>A0A3S4Y5I9_9MICC</name>
<feature type="transmembrane region" description="Helical" evidence="1">
    <location>
        <begin position="190"/>
        <end position="210"/>
    </location>
</feature>
<feature type="transmembrane region" description="Helical" evidence="1">
    <location>
        <begin position="217"/>
        <end position="236"/>
    </location>
</feature>
<keyword evidence="1" id="KW-1133">Transmembrane helix</keyword>
<organism evidence="3 4">
    <name type="scientific">Rothia dentocariosa</name>
    <dbReference type="NCBI Taxonomy" id="2047"/>
    <lineage>
        <taxon>Bacteria</taxon>
        <taxon>Bacillati</taxon>
        <taxon>Actinomycetota</taxon>
        <taxon>Actinomycetes</taxon>
        <taxon>Micrococcales</taxon>
        <taxon>Micrococcaceae</taxon>
        <taxon>Rothia</taxon>
    </lineage>
</organism>
<dbReference type="AlphaFoldDB" id="A0A3S4Y5I9"/>
<feature type="transmembrane region" description="Helical" evidence="1">
    <location>
        <begin position="350"/>
        <end position="372"/>
    </location>
</feature>
<dbReference type="InterPro" id="IPR002656">
    <property type="entry name" value="Acyl_transf_3_dom"/>
</dbReference>
<feature type="transmembrane region" description="Helical" evidence="1">
    <location>
        <begin position="63"/>
        <end position="88"/>
    </location>
</feature>
<dbReference type="PANTHER" id="PTHR23028">
    <property type="entry name" value="ACETYLTRANSFERASE"/>
    <property type="match status" value="1"/>
</dbReference>
<evidence type="ECO:0000259" key="2">
    <source>
        <dbReference type="Pfam" id="PF01757"/>
    </source>
</evidence>
<dbReference type="Proteomes" id="UP000270988">
    <property type="component" value="Chromosome"/>
</dbReference>
<evidence type="ECO:0000313" key="3">
    <source>
        <dbReference type="EMBL" id="VEJ30946.1"/>
    </source>
</evidence>
<dbReference type="GO" id="GO:0016747">
    <property type="term" value="F:acyltransferase activity, transferring groups other than amino-acyl groups"/>
    <property type="evidence" value="ECO:0007669"/>
    <property type="project" value="InterPro"/>
</dbReference>
<evidence type="ECO:0000313" key="4">
    <source>
        <dbReference type="Proteomes" id="UP000270988"/>
    </source>
</evidence>
<proteinExistence type="predicted"/>
<dbReference type="EMBL" id="LR134521">
    <property type="protein sequence ID" value="VEJ30946.1"/>
    <property type="molecule type" value="Genomic_DNA"/>
</dbReference>
<feature type="transmembrane region" description="Helical" evidence="1">
    <location>
        <begin position="248"/>
        <end position="267"/>
    </location>
</feature>